<keyword evidence="2 6" id="KW-0548">Nucleotidyltransferase</keyword>
<evidence type="ECO:0000313" key="9">
    <source>
        <dbReference type="Proteomes" id="UP000305675"/>
    </source>
</evidence>
<evidence type="ECO:0000256" key="3">
    <source>
        <dbReference type="ARBA" id="ARBA00022741"/>
    </source>
</evidence>
<dbReference type="GO" id="GO:0070814">
    <property type="term" value="P:hydrogen sulfide biosynthetic process"/>
    <property type="evidence" value="ECO:0007669"/>
    <property type="project" value="UniProtKB-UniRule"/>
</dbReference>
<dbReference type="EC" id="2.7.7.4" evidence="6"/>
<dbReference type="InterPro" id="IPR009001">
    <property type="entry name" value="Transl_elong_EF1A/Init_IF2_C"/>
</dbReference>
<dbReference type="NCBIfam" id="TIGR00231">
    <property type="entry name" value="small_GTP"/>
    <property type="match status" value="1"/>
</dbReference>
<dbReference type="HAMAP" id="MF_00062">
    <property type="entry name" value="Sulf_adenylyltr_sub1"/>
    <property type="match status" value="1"/>
</dbReference>
<keyword evidence="9" id="KW-1185">Reference proteome</keyword>
<dbReference type="InterPro" id="IPR011779">
    <property type="entry name" value="SO4_adenylTrfase_lsu"/>
</dbReference>
<dbReference type="InterPro" id="IPR044138">
    <property type="entry name" value="CysN_II"/>
</dbReference>
<evidence type="ECO:0000259" key="7">
    <source>
        <dbReference type="PROSITE" id="PS51722"/>
    </source>
</evidence>
<reference evidence="8 9" key="1">
    <citation type="submission" date="2019-04" db="EMBL/GenBank/DDBJ databases">
        <authorList>
            <person name="Hwang J.C."/>
        </authorList>
    </citation>
    <scope>NUCLEOTIDE SEQUENCE [LARGE SCALE GENOMIC DNA]</scope>
    <source>
        <strain evidence="8 9">IMCC35002</strain>
    </source>
</reference>
<dbReference type="PANTHER" id="PTHR23115">
    <property type="entry name" value="TRANSLATION FACTOR"/>
    <property type="match status" value="1"/>
</dbReference>
<dbReference type="NCBIfam" id="NF003478">
    <property type="entry name" value="PRK05124.1"/>
    <property type="match status" value="1"/>
</dbReference>
<dbReference type="CDD" id="cd03695">
    <property type="entry name" value="CysN_NodQ_II"/>
    <property type="match status" value="1"/>
</dbReference>
<dbReference type="InterPro" id="IPR041757">
    <property type="entry name" value="CysN_GTP-bd"/>
</dbReference>
<dbReference type="GO" id="GO:0000103">
    <property type="term" value="P:sulfate assimilation"/>
    <property type="evidence" value="ECO:0007669"/>
    <property type="project" value="UniProtKB-UniRule"/>
</dbReference>
<dbReference type="OrthoDB" id="9804504at2"/>
<dbReference type="SUPFAM" id="SSF50465">
    <property type="entry name" value="EF-Tu/eEF-1alpha/eIF2-gamma C-terminal domain"/>
    <property type="match status" value="1"/>
</dbReference>
<comment type="subunit">
    <text evidence="6">Heterodimer composed of CysD, the smaller subunit, and CysN.</text>
</comment>
<dbReference type="PROSITE" id="PS51722">
    <property type="entry name" value="G_TR_2"/>
    <property type="match status" value="1"/>
</dbReference>
<evidence type="ECO:0000256" key="5">
    <source>
        <dbReference type="ARBA" id="ARBA00023134"/>
    </source>
</evidence>
<comment type="function">
    <text evidence="6">With CysD forms the ATP sulfurylase (ATPS) that catalyzes the adenylation of sulfate producing adenosine 5'-phosphosulfate (APS) and diphosphate, the first enzymatic step in sulfur assimilation pathway. APS synthesis involves the formation of a high-energy phosphoric-sulfuric acid anhydride bond driven by GTP hydrolysis by CysN coupled to ATP hydrolysis by CysD.</text>
</comment>
<keyword evidence="3 6" id="KW-0547">Nucleotide-binding</keyword>
<comment type="pathway">
    <text evidence="6">Sulfur metabolism; hydrogen sulfide biosynthesis; sulfite from sulfate: step 1/3.</text>
</comment>
<protein>
    <recommendedName>
        <fullName evidence="6">Sulfate adenylyltransferase subunit 1</fullName>
        <ecNumber evidence="6">2.7.7.4</ecNumber>
    </recommendedName>
    <alternativeName>
        <fullName evidence="6">ATP-sulfurylase large subunit</fullName>
    </alternativeName>
    <alternativeName>
        <fullName evidence="6">Sulfate adenylate transferase</fullName>
        <shortName evidence="6">SAT</shortName>
    </alternativeName>
</protein>
<dbReference type="UniPathway" id="UPA00140">
    <property type="reaction ID" value="UER00204"/>
</dbReference>
<dbReference type="GO" id="GO:0005525">
    <property type="term" value="F:GTP binding"/>
    <property type="evidence" value="ECO:0007669"/>
    <property type="project" value="UniProtKB-UniRule"/>
</dbReference>
<feature type="binding site" evidence="6">
    <location>
        <begin position="173"/>
        <end position="176"/>
    </location>
    <ligand>
        <name>GTP</name>
        <dbReference type="ChEBI" id="CHEBI:37565"/>
    </ligand>
</feature>
<dbReference type="Pfam" id="PF00009">
    <property type="entry name" value="GTP_EFTU"/>
    <property type="match status" value="1"/>
</dbReference>
<comment type="catalytic activity">
    <reaction evidence="6">
        <text>sulfate + ATP + H(+) = adenosine 5'-phosphosulfate + diphosphate</text>
        <dbReference type="Rhea" id="RHEA:18133"/>
        <dbReference type="ChEBI" id="CHEBI:15378"/>
        <dbReference type="ChEBI" id="CHEBI:16189"/>
        <dbReference type="ChEBI" id="CHEBI:30616"/>
        <dbReference type="ChEBI" id="CHEBI:33019"/>
        <dbReference type="ChEBI" id="CHEBI:58243"/>
        <dbReference type="EC" id="2.7.7.4"/>
    </reaction>
</comment>
<dbReference type="Gene3D" id="3.40.50.300">
    <property type="entry name" value="P-loop containing nucleotide triphosphate hydrolases"/>
    <property type="match status" value="1"/>
</dbReference>
<evidence type="ECO:0000256" key="1">
    <source>
        <dbReference type="ARBA" id="ARBA00022679"/>
    </source>
</evidence>
<evidence type="ECO:0000256" key="4">
    <source>
        <dbReference type="ARBA" id="ARBA00022840"/>
    </source>
</evidence>
<dbReference type="InterPro" id="IPR005225">
    <property type="entry name" value="Small_GTP-bd"/>
</dbReference>
<dbReference type="GO" id="GO:0004781">
    <property type="term" value="F:sulfate adenylyltransferase (ATP) activity"/>
    <property type="evidence" value="ECO:0007669"/>
    <property type="project" value="UniProtKB-UniRule"/>
</dbReference>
<dbReference type="InterPro" id="IPR050100">
    <property type="entry name" value="TRAFAC_GTPase_members"/>
</dbReference>
<dbReference type="GO" id="GO:0003924">
    <property type="term" value="F:GTPase activity"/>
    <property type="evidence" value="ECO:0007669"/>
    <property type="project" value="InterPro"/>
</dbReference>
<evidence type="ECO:0000256" key="6">
    <source>
        <dbReference type="HAMAP-Rule" id="MF_00062"/>
    </source>
</evidence>
<dbReference type="SUPFAM" id="SSF50447">
    <property type="entry name" value="Translation proteins"/>
    <property type="match status" value="1"/>
</dbReference>
<organism evidence="8 9">
    <name type="scientific">Ferrimonas aestuarii</name>
    <dbReference type="NCBI Taxonomy" id="2569539"/>
    <lineage>
        <taxon>Bacteria</taxon>
        <taxon>Pseudomonadati</taxon>
        <taxon>Pseudomonadota</taxon>
        <taxon>Gammaproteobacteria</taxon>
        <taxon>Alteromonadales</taxon>
        <taxon>Ferrimonadaceae</taxon>
        <taxon>Ferrimonas</taxon>
    </lineage>
</organism>
<keyword evidence="4 6" id="KW-0067">ATP-binding</keyword>
<dbReference type="NCBIfam" id="TIGR02034">
    <property type="entry name" value="CysN"/>
    <property type="match status" value="1"/>
</dbReference>
<evidence type="ECO:0000313" key="8">
    <source>
        <dbReference type="EMBL" id="TKB58451.1"/>
    </source>
</evidence>
<feature type="binding site" evidence="6">
    <location>
        <begin position="39"/>
        <end position="46"/>
    </location>
    <ligand>
        <name>GTP</name>
        <dbReference type="ChEBI" id="CHEBI:37565"/>
    </ligand>
</feature>
<dbReference type="InterPro" id="IPR031157">
    <property type="entry name" value="G_TR_CS"/>
</dbReference>
<keyword evidence="1 6" id="KW-0808">Transferase</keyword>
<dbReference type="GO" id="GO:0005524">
    <property type="term" value="F:ATP binding"/>
    <property type="evidence" value="ECO:0007669"/>
    <property type="project" value="UniProtKB-KW"/>
</dbReference>
<dbReference type="CDD" id="cd04166">
    <property type="entry name" value="CysN_ATPS"/>
    <property type="match status" value="1"/>
</dbReference>
<dbReference type="EMBL" id="SWCJ01000001">
    <property type="protein sequence ID" value="TKB58451.1"/>
    <property type="molecule type" value="Genomic_DNA"/>
</dbReference>
<sequence>MSYLSALSSPSAQGSVEQRVADYLSQHENKGLLRFITCGSVDDGKSTLIGRLLHDTQALYDDQLQAVNEQSRRSGTQGERVDLALLVDGLQAEREQGITIDVAYRYFSTDKRKFIIADTPGHEQYTRNMATGASTADLAVILVDARYGVLEQTRRHSFIVSLLGIKQVVVAINKMDLKGYSQEVFESIRGDYQVLADKLDFERIDYLPLSALEGDNVASASENTPWHDGTTLLSLLESAELDSNDAEKPLRFPVQLVQRPNLDFRGFAGTIASGQVSVGDELLALPSGKTAKVSGIQNFDGQLNQAQAGQAVTLVLDTEIDLSRGDWLVAADQAPTLSQAFKANLVWMAETELKAGDEYRLKLASGSYRVRIRGINHQNDIHTWSKSDTDVLALNGIGEVEFEADRPLPIDDYRQLRQTGAFILIDPISNGTVAAGMMVAAIEAKQDTAPQGAFSQFELELNGLIRKHFPHWQAKDLTELTSIISKGKPGSA</sequence>
<comment type="similarity">
    <text evidence="6">Belongs to the TRAFAC class translation factor GTPase superfamily. Classic translation factor GTPase family. CysN/NodQ subfamily.</text>
</comment>
<proteinExistence type="inferred from homology"/>
<feature type="binding site" evidence="6">
    <location>
        <begin position="118"/>
        <end position="122"/>
    </location>
    <ligand>
        <name>GTP</name>
        <dbReference type="ChEBI" id="CHEBI:37565"/>
    </ligand>
</feature>
<dbReference type="InterPro" id="IPR000795">
    <property type="entry name" value="T_Tr_GTP-bd_dom"/>
</dbReference>
<accession>A0A4U1BV31</accession>
<dbReference type="Proteomes" id="UP000305675">
    <property type="component" value="Unassembled WGS sequence"/>
</dbReference>
<feature type="domain" description="Tr-type G" evidence="7">
    <location>
        <begin position="30"/>
        <end position="245"/>
    </location>
</feature>
<comment type="caution">
    <text evidence="8">The sequence shown here is derived from an EMBL/GenBank/DDBJ whole genome shotgun (WGS) entry which is preliminary data.</text>
</comment>
<name>A0A4U1BV31_9GAMM</name>
<dbReference type="FunFam" id="3.40.50.300:FF:000119">
    <property type="entry name" value="Sulfate adenylyltransferase subunit 1"/>
    <property type="match status" value="1"/>
</dbReference>
<dbReference type="PRINTS" id="PR00315">
    <property type="entry name" value="ELONGATNFCT"/>
</dbReference>
<dbReference type="Pfam" id="PF22594">
    <property type="entry name" value="GTP-eEF1A_C"/>
    <property type="match status" value="1"/>
</dbReference>
<keyword evidence="5 6" id="KW-0342">GTP-binding</keyword>
<dbReference type="RefSeq" id="WP_136861599.1">
    <property type="nucleotide sequence ID" value="NZ_SWCJ01000001.1"/>
</dbReference>
<dbReference type="InterPro" id="IPR009000">
    <property type="entry name" value="Transl_B-barrel_sf"/>
</dbReference>
<dbReference type="CDD" id="cd04095">
    <property type="entry name" value="CysN_NoDQ_III"/>
    <property type="match status" value="1"/>
</dbReference>
<dbReference type="InterPro" id="IPR044139">
    <property type="entry name" value="CysN_NoDQ_III"/>
</dbReference>
<dbReference type="Gene3D" id="2.40.30.10">
    <property type="entry name" value="Translation factors"/>
    <property type="match status" value="2"/>
</dbReference>
<dbReference type="InterPro" id="IPR054696">
    <property type="entry name" value="GTP-eEF1A_C"/>
</dbReference>
<gene>
    <name evidence="6 8" type="primary">cysN</name>
    <name evidence="8" type="ORF">FCL42_01510</name>
</gene>
<dbReference type="SUPFAM" id="SSF52540">
    <property type="entry name" value="P-loop containing nucleoside triphosphate hydrolases"/>
    <property type="match status" value="1"/>
</dbReference>
<dbReference type="InterPro" id="IPR027417">
    <property type="entry name" value="P-loop_NTPase"/>
</dbReference>
<dbReference type="PROSITE" id="PS00301">
    <property type="entry name" value="G_TR_1"/>
    <property type="match status" value="1"/>
</dbReference>
<dbReference type="AlphaFoldDB" id="A0A4U1BV31"/>
<evidence type="ECO:0000256" key="2">
    <source>
        <dbReference type="ARBA" id="ARBA00022695"/>
    </source>
</evidence>